<gene>
    <name evidence="12" type="ORF">NLU13_5688</name>
</gene>
<dbReference type="GO" id="GO:0098552">
    <property type="term" value="C:side of membrane"/>
    <property type="evidence" value="ECO:0007669"/>
    <property type="project" value="UniProtKB-KW"/>
</dbReference>
<feature type="domain" description="CFEM" evidence="11">
    <location>
        <begin position="4"/>
        <end position="120"/>
    </location>
</feature>
<dbReference type="InterPro" id="IPR008427">
    <property type="entry name" value="Extracellular_membr_CFEM_dom"/>
</dbReference>
<keyword evidence="5" id="KW-0472">Membrane</keyword>
<evidence type="ECO:0000259" key="11">
    <source>
        <dbReference type="PROSITE" id="PS52012"/>
    </source>
</evidence>
<dbReference type="Pfam" id="PF05730">
    <property type="entry name" value="CFEM"/>
    <property type="match status" value="1"/>
</dbReference>
<keyword evidence="4" id="KW-0964">Secreted</keyword>
<dbReference type="GO" id="GO:0046872">
    <property type="term" value="F:metal ion binding"/>
    <property type="evidence" value="ECO:0007669"/>
    <property type="project" value="UniProtKB-UniRule"/>
</dbReference>
<protein>
    <recommendedName>
        <fullName evidence="11">CFEM domain-containing protein</fullName>
    </recommendedName>
</protein>
<keyword evidence="7 9" id="KW-1015">Disulfide bond</keyword>
<keyword evidence="9" id="KW-0408">Iron</keyword>
<reference evidence="12" key="1">
    <citation type="submission" date="2022-10" db="EMBL/GenBank/DDBJ databases">
        <title>Determination and structural analysis of whole genome sequence of Sarocladium strictum F4-1.</title>
        <authorList>
            <person name="Hu L."/>
            <person name="Jiang Y."/>
        </authorList>
    </citation>
    <scope>NUCLEOTIDE SEQUENCE</scope>
    <source>
        <strain evidence="12">F4-1</strain>
    </source>
</reference>
<keyword evidence="9" id="KW-0479">Metal-binding</keyword>
<evidence type="ECO:0000256" key="5">
    <source>
        <dbReference type="ARBA" id="ARBA00022622"/>
    </source>
</evidence>
<keyword evidence="8" id="KW-0449">Lipoprotein</keyword>
<keyword evidence="9" id="KW-0349">Heme</keyword>
<keyword evidence="5" id="KW-0336">GPI-anchor</keyword>
<evidence type="ECO:0000256" key="2">
    <source>
        <dbReference type="ARBA" id="ARBA00004613"/>
    </source>
</evidence>
<proteinExistence type="inferred from homology"/>
<evidence type="ECO:0000256" key="7">
    <source>
        <dbReference type="ARBA" id="ARBA00023157"/>
    </source>
</evidence>
<evidence type="ECO:0000256" key="10">
    <source>
        <dbReference type="SAM" id="SignalP"/>
    </source>
</evidence>
<name>A0AA39L7G3_SARSR</name>
<dbReference type="Proteomes" id="UP001175261">
    <property type="component" value="Unassembled WGS sequence"/>
</dbReference>
<keyword evidence="13" id="KW-1185">Reference proteome</keyword>
<evidence type="ECO:0000256" key="4">
    <source>
        <dbReference type="ARBA" id="ARBA00022525"/>
    </source>
</evidence>
<evidence type="ECO:0000256" key="9">
    <source>
        <dbReference type="PROSITE-ProRule" id="PRU01356"/>
    </source>
</evidence>
<dbReference type="GO" id="GO:0005576">
    <property type="term" value="C:extracellular region"/>
    <property type="evidence" value="ECO:0007669"/>
    <property type="project" value="UniProtKB-SubCell"/>
</dbReference>
<organism evidence="12 13">
    <name type="scientific">Sarocladium strictum</name>
    <name type="common">Black bundle disease fungus</name>
    <name type="synonym">Acremonium strictum</name>
    <dbReference type="NCBI Taxonomy" id="5046"/>
    <lineage>
        <taxon>Eukaryota</taxon>
        <taxon>Fungi</taxon>
        <taxon>Dikarya</taxon>
        <taxon>Ascomycota</taxon>
        <taxon>Pezizomycotina</taxon>
        <taxon>Sordariomycetes</taxon>
        <taxon>Hypocreomycetidae</taxon>
        <taxon>Hypocreales</taxon>
        <taxon>Sarocladiaceae</taxon>
        <taxon>Sarocladium</taxon>
    </lineage>
</organism>
<keyword evidence="5" id="KW-0325">Glycoprotein</keyword>
<dbReference type="PROSITE" id="PS52012">
    <property type="entry name" value="CFEM"/>
    <property type="match status" value="1"/>
</dbReference>
<feature type="binding site" description="axial binding residue" evidence="9">
    <location>
        <position position="53"/>
    </location>
    <ligand>
        <name>heme</name>
        <dbReference type="ChEBI" id="CHEBI:30413"/>
    </ligand>
    <ligandPart>
        <name>Fe</name>
        <dbReference type="ChEBI" id="CHEBI:18248"/>
    </ligandPart>
</feature>
<evidence type="ECO:0000313" key="13">
    <source>
        <dbReference type="Proteomes" id="UP001175261"/>
    </source>
</evidence>
<evidence type="ECO:0000256" key="6">
    <source>
        <dbReference type="ARBA" id="ARBA00022729"/>
    </source>
</evidence>
<comment type="similarity">
    <text evidence="3">Belongs to the RBT5 family.</text>
</comment>
<feature type="signal peptide" evidence="10">
    <location>
        <begin position="1"/>
        <end position="18"/>
    </location>
</feature>
<feature type="disulfide bond" evidence="9">
    <location>
        <begin position="49"/>
        <end position="56"/>
    </location>
</feature>
<comment type="caution">
    <text evidence="9">Lacks conserved residue(s) required for the propagation of feature annotation.</text>
</comment>
<evidence type="ECO:0000256" key="1">
    <source>
        <dbReference type="ARBA" id="ARBA00004589"/>
    </source>
</evidence>
<evidence type="ECO:0000313" key="12">
    <source>
        <dbReference type="EMBL" id="KAK0387376.1"/>
    </source>
</evidence>
<sequence length="147" mass="15089">MHLSSLCATLLLAATASAELDLHKILALQKELPECSVQCIQDTAAQHNCTVIDLACQCQNMQPIIEDVTPCFVKAGCGLDDIANAANTSFTICAVVAEGMAGNDSSADNPAVPKTTPVSLKDDAMTARSAASGVLLVAAIVAGVVMM</sequence>
<feature type="chain" id="PRO_5041405083" description="CFEM domain-containing protein" evidence="10">
    <location>
        <begin position="19"/>
        <end position="147"/>
    </location>
</feature>
<accession>A0AA39L7G3</accession>
<dbReference type="AlphaFoldDB" id="A0AA39L7G3"/>
<comment type="caution">
    <text evidence="12">The sequence shown here is derived from an EMBL/GenBank/DDBJ whole genome shotgun (WGS) entry which is preliminary data.</text>
</comment>
<keyword evidence="6 10" id="KW-0732">Signal</keyword>
<comment type="subcellular location">
    <subcellularLocation>
        <location evidence="1">Membrane</location>
        <topology evidence="1">Lipid-anchor</topology>
        <topology evidence="1">GPI-anchor</topology>
    </subcellularLocation>
    <subcellularLocation>
        <location evidence="2">Secreted</location>
    </subcellularLocation>
</comment>
<evidence type="ECO:0000256" key="3">
    <source>
        <dbReference type="ARBA" id="ARBA00010031"/>
    </source>
</evidence>
<evidence type="ECO:0000256" key="8">
    <source>
        <dbReference type="ARBA" id="ARBA00023288"/>
    </source>
</evidence>
<dbReference type="EMBL" id="JAPDFR010000004">
    <property type="protein sequence ID" value="KAK0387376.1"/>
    <property type="molecule type" value="Genomic_DNA"/>
</dbReference>